<gene>
    <name evidence="1" type="ORF">TUM18999_29490</name>
    <name evidence="2" type="ORF">TUM20286_37550</name>
</gene>
<dbReference type="EMBL" id="BQKM01000008">
    <property type="protein sequence ID" value="GJN54003.1"/>
    <property type="molecule type" value="Genomic_DNA"/>
</dbReference>
<evidence type="ECO:0008006" key="5">
    <source>
        <dbReference type="Google" id="ProtNLM"/>
    </source>
</evidence>
<evidence type="ECO:0000313" key="3">
    <source>
        <dbReference type="Proteomes" id="UP000509383"/>
    </source>
</evidence>
<dbReference type="SUPFAM" id="SSF54909">
    <property type="entry name" value="Dimeric alpha+beta barrel"/>
    <property type="match status" value="1"/>
</dbReference>
<evidence type="ECO:0000313" key="4">
    <source>
        <dbReference type="Proteomes" id="UP001054892"/>
    </source>
</evidence>
<dbReference type="Proteomes" id="UP001054892">
    <property type="component" value="Unassembled WGS sequence"/>
</dbReference>
<dbReference type="Proteomes" id="UP000509383">
    <property type="component" value="Chromosome"/>
</dbReference>
<reference evidence="1 3" key="1">
    <citation type="submission" date="2020-05" db="EMBL/GenBank/DDBJ databases">
        <title>Characterization of novel class B3 metallo-beta-lactamase from novel Pseudomonas species.</title>
        <authorList>
            <person name="Yamada K."/>
            <person name="Aoki K."/>
            <person name="Ishii Y."/>
        </authorList>
    </citation>
    <scope>NUCLEOTIDE SEQUENCE [LARGE SCALE GENOMIC DNA]</scope>
    <source>
        <strain evidence="1 3">TUM18999</strain>
        <strain evidence="2 4">TUM20286</strain>
    </source>
</reference>
<proteinExistence type="predicted"/>
<dbReference type="EMBL" id="AP023189">
    <property type="protein sequence ID" value="BCG24758.1"/>
    <property type="molecule type" value="Genomic_DNA"/>
</dbReference>
<evidence type="ECO:0000313" key="1">
    <source>
        <dbReference type="EMBL" id="BCG24758.1"/>
    </source>
</evidence>
<evidence type="ECO:0000313" key="2">
    <source>
        <dbReference type="EMBL" id="GJN54003.1"/>
    </source>
</evidence>
<dbReference type="Gene3D" id="3.30.70.100">
    <property type="match status" value="1"/>
</dbReference>
<organism evidence="1 3">
    <name type="scientific">Pseudomonas tohonis</name>
    <dbReference type="NCBI Taxonomy" id="2725477"/>
    <lineage>
        <taxon>Bacteria</taxon>
        <taxon>Pseudomonadati</taxon>
        <taxon>Pseudomonadota</taxon>
        <taxon>Gammaproteobacteria</taxon>
        <taxon>Pseudomonadales</taxon>
        <taxon>Pseudomonadaceae</taxon>
        <taxon>Pseudomonas</taxon>
    </lineage>
</organism>
<dbReference type="RefSeq" id="WP_173178690.1">
    <property type="nucleotide sequence ID" value="NZ_AP023189.1"/>
</dbReference>
<name>A0A6J4E5Q7_9PSED</name>
<sequence length="103" mass="11003">MTNEQLQGVVSSIHFSADPACLPALVEDLGVRLAACLKSQVGLLSTSLETSADGRWLIQRSRWVSADAAQAALEGDSCSARLLGEAIWRYGAKAVRFDVPEEA</sequence>
<dbReference type="AlphaFoldDB" id="A0A6J4E5Q7"/>
<accession>A0A6J4E5Q7</accession>
<protein>
    <recommendedName>
        <fullName evidence="5">Antibiotic biosynthesis monooxygenase</fullName>
    </recommendedName>
</protein>
<dbReference type="KEGG" id="ptw:TUM18999_29490"/>
<dbReference type="InterPro" id="IPR011008">
    <property type="entry name" value="Dimeric_a/b-barrel"/>
</dbReference>
<keyword evidence="4" id="KW-1185">Reference proteome</keyword>